<feature type="chain" id="PRO_5026776166" description="T9SS type A sorting domain-containing protein" evidence="1">
    <location>
        <begin position="25"/>
        <end position="131"/>
    </location>
</feature>
<gene>
    <name evidence="2" type="ORF">HNV11_19000</name>
</gene>
<proteinExistence type="predicted"/>
<name>A0A6M5YBC8_9BACT</name>
<dbReference type="RefSeq" id="WP_171741163.1">
    <property type="nucleotide sequence ID" value="NZ_CP053435.1"/>
</dbReference>
<reference evidence="2 3" key="1">
    <citation type="submission" date="2020-05" db="EMBL/GenBank/DDBJ databases">
        <title>Genome sequencing of Spirosoma sp. TS118.</title>
        <authorList>
            <person name="Lee J.-H."/>
            <person name="Jeong S."/>
            <person name="Zhao L."/>
            <person name="Jung J.-H."/>
            <person name="Kim M.-K."/>
            <person name="Lim S."/>
        </authorList>
    </citation>
    <scope>NUCLEOTIDE SEQUENCE [LARGE SCALE GENOMIC DNA]</scope>
    <source>
        <strain evidence="2 3">TS118</strain>
    </source>
</reference>
<feature type="signal peptide" evidence="1">
    <location>
        <begin position="1"/>
        <end position="24"/>
    </location>
</feature>
<dbReference type="Proteomes" id="UP000502756">
    <property type="component" value="Chromosome"/>
</dbReference>
<evidence type="ECO:0000256" key="1">
    <source>
        <dbReference type="SAM" id="SignalP"/>
    </source>
</evidence>
<sequence>MKTLIKPLLIALSLGFTTSAASFAETKPILRPAAAASYKVGMYPAVDGKFVVLLDKQQGGHVDIQLKSDDGTVLYTEHLGKKQMKSRRKLNLNDLEDGLYTIEVTNGVETTRQTVTISTRVATSGRTISLN</sequence>
<protein>
    <recommendedName>
        <fullName evidence="4">T9SS type A sorting domain-containing protein</fullName>
    </recommendedName>
</protein>
<keyword evidence="3" id="KW-1185">Reference proteome</keyword>
<evidence type="ECO:0008006" key="4">
    <source>
        <dbReference type="Google" id="ProtNLM"/>
    </source>
</evidence>
<evidence type="ECO:0000313" key="2">
    <source>
        <dbReference type="EMBL" id="QJW91315.1"/>
    </source>
</evidence>
<accession>A0A6M5YBC8</accession>
<keyword evidence="1" id="KW-0732">Signal</keyword>
<organism evidence="2 3">
    <name type="scientific">Spirosoma taeanense</name>
    <dbReference type="NCBI Taxonomy" id="2735870"/>
    <lineage>
        <taxon>Bacteria</taxon>
        <taxon>Pseudomonadati</taxon>
        <taxon>Bacteroidota</taxon>
        <taxon>Cytophagia</taxon>
        <taxon>Cytophagales</taxon>
        <taxon>Cytophagaceae</taxon>
        <taxon>Spirosoma</taxon>
    </lineage>
</organism>
<dbReference type="AlphaFoldDB" id="A0A6M5YBC8"/>
<dbReference type="EMBL" id="CP053435">
    <property type="protein sequence ID" value="QJW91315.1"/>
    <property type="molecule type" value="Genomic_DNA"/>
</dbReference>
<evidence type="ECO:0000313" key="3">
    <source>
        <dbReference type="Proteomes" id="UP000502756"/>
    </source>
</evidence>
<dbReference type="KEGG" id="stae:HNV11_19000"/>